<gene>
    <name evidence="2" type="ORF">A2573_00530</name>
</gene>
<dbReference type="AlphaFoldDB" id="A0A1F8DIL9"/>
<dbReference type="EMBL" id="MGIL01000022">
    <property type="protein sequence ID" value="OGM87738.1"/>
    <property type="molecule type" value="Genomic_DNA"/>
</dbReference>
<evidence type="ECO:0008006" key="4">
    <source>
        <dbReference type="Google" id="ProtNLM"/>
    </source>
</evidence>
<keyword evidence="1" id="KW-0732">Signal</keyword>
<accession>A0A1F8DIL9</accession>
<sequence length="235" mass="24670">MLKLTLGLIASLIGTANAQGVIQSPNYIIQMPNLNSGAGIPSSSNYNVGTTIGQTAPGLYSSSGYRVKSGFQYIYSIIPFSFTISSVSINFGSLIPQTPATSTNTLTVASGGAGGYQVKASENTPLKLSSSASTIPNTNCDSSCTNTTAGVWSSTSRYGFGFNMSGDDIPADFVDLTYFRPFADRANSESPQIVMSSIYVGRGRQSTVTYKVNISGVQPAGTYNNIITFTAIPSY</sequence>
<evidence type="ECO:0000313" key="3">
    <source>
        <dbReference type="Proteomes" id="UP000177596"/>
    </source>
</evidence>
<name>A0A1F8DIL9_9BACT</name>
<dbReference type="Proteomes" id="UP000177596">
    <property type="component" value="Unassembled WGS sequence"/>
</dbReference>
<reference evidence="2 3" key="1">
    <citation type="journal article" date="2016" name="Nat. Commun.">
        <title>Thousands of microbial genomes shed light on interconnected biogeochemical processes in an aquifer system.</title>
        <authorList>
            <person name="Anantharaman K."/>
            <person name="Brown C.T."/>
            <person name="Hug L.A."/>
            <person name="Sharon I."/>
            <person name="Castelle C.J."/>
            <person name="Probst A.J."/>
            <person name="Thomas B.C."/>
            <person name="Singh A."/>
            <person name="Wilkins M.J."/>
            <person name="Karaoz U."/>
            <person name="Brodie E.L."/>
            <person name="Williams K.H."/>
            <person name="Hubbard S.S."/>
            <person name="Banfield J.F."/>
        </authorList>
    </citation>
    <scope>NUCLEOTIDE SEQUENCE [LARGE SCALE GENOMIC DNA]</scope>
</reference>
<organism evidence="2 3">
    <name type="scientific">Candidatus Woesebacteria bacterium RIFOXYD1_FULL_43_18</name>
    <dbReference type="NCBI Taxonomy" id="1802551"/>
    <lineage>
        <taxon>Bacteria</taxon>
        <taxon>Candidatus Woeseibacteriota</taxon>
    </lineage>
</organism>
<evidence type="ECO:0000313" key="2">
    <source>
        <dbReference type="EMBL" id="OGM87738.1"/>
    </source>
</evidence>
<comment type="caution">
    <text evidence="2">The sequence shown here is derived from an EMBL/GenBank/DDBJ whole genome shotgun (WGS) entry which is preliminary data.</text>
</comment>
<feature type="chain" id="PRO_5009535155" description="Spore coat protein U domain-containing protein" evidence="1">
    <location>
        <begin position="19"/>
        <end position="235"/>
    </location>
</feature>
<evidence type="ECO:0000256" key="1">
    <source>
        <dbReference type="SAM" id="SignalP"/>
    </source>
</evidence>
<proteinExistence type="predicted"/>
<feature type="signal peptide" evidence="1">
    <location>
        <begin position="1"/>
        <end position="18"/>
    </location>
</feature>
<protein>
    <recommendedName>
        <fullName evidence="4">Spore coat protein U domain-containing protein</fullName>
    </recommendedName>
</protein>